<organism evidence="2">
    <name type="scientific">freshwater metagenome</name>
    <dbReference type="NCBI Taxonomy" id="449393"/>
    <lineage>
        <taxon>unclassified sequences</taxon>
        <taxon>metagenomes</taxon>
        <taxon>ecological metagenomes</taxon>
    </lineage>
</organism>
<protein>
    <submittedName>
        <fullName evidence="2">Unannotated protein</fullName>
    </submittedName>
</protein>
<name>A0A6J6RGK0_9ZZZZ</name>
<evidence type="ECO:0000313" key="2">
    <source>
        <dbReference type="EMBL" id="CAB4720598.1"/>
    </source>
</evidence>
<accession>A0A6J6RGK0</accession>
<feature type="region of interest" description="Disordered" evidence="1">
    <location>
        <begin position="1"/>
        <end position="28"/>
    </location>
</feature>
<gene>
    <name evidence="2" type="ORF">UFOPK2662_00683</name>
</gene>
<reference evidence="2" key="1">
    <citation type="submission" date="2020-05" db="EMBL/GenBank/DDBJ databases">
        <authorList>
            <person name="Chiriac C."/>
            <person name="Salcher M."/>
            <person name="Ghai R."/>
            <person name="Kavagutti S V."/>
        </authorList>
    </citation>
    <scope>NUCLEOTIDE SEQUENCE</scope>
</reference>
<dbReference type="EMBL" id="CAEZYI010000032">
    <property type="protein sequence ID" value="CAB4720598.1"/>
    <property type="molecule type" value="Genomic_DNA"/>
</dbReference>
<sequence>MATSESIVGVLGVSSSSSAGTTEGSPAGTFVTIASTFAAYPHDGHKT</sequence>
<proteinExistence type="predicted"/>
<dbReference type="AlphaFoldDB" id="A0A6J6RGK0"/>
<evidence type="ECO:0000256" key="1">
    <source>
        <dbReference type="SAM" id="MobiDB-lite"/>
    </source>
</evidence>